<keyword evidence="3" id="KW-0238">DNA-binding</keyword>
<keyword evidence="1" id="KW-0805">Transcription regulation</keyword>
<dbReference type="InterPro" id="IPR007624">
    <property type="entry name" value="RNA_pol_sigma70_r3"/>
</dbReference>
<dbReference type="SUPFAM" id="SSF88659">
    <property type="entry name" value="Sigma3 and sigma4 domains of RNA polymerase sigma factors"/>
    <property type="match status" value="2"/>
</dbReference>
<dbReference type="InterPro" id="IPR014322">
    <property type="entry name" value="RNA_pol_sigma-B/F/G"/>
</dbReference>
<keyword evidence="4" id="KW-0804">Transcription</keyword>
<evidence type="ECO:0000313" key="7">
    <source>
        <dbReference type="Proteomes" id="UP001500466"/>
    </source>
</evidence>
<gene>
    <name evidence="6" type="ORF">GCM10023205_64660</name>
</gene>
<dbReference type="Proteomes" id="UP001500466">
    <property type="component" value="Unassembled WGS sequence"/>
</dbReference>
<dbReference type="NCBIfam" id="TIGR02980">
    <property type="entry name" value="SigBFG"/>
    <property type="match status" value="1"/>
</dbReference>
<protein>
    <submittedName>
        <fullName evidence="6">RNA polymerase sigma factor SigF</fullName>
    </submittedName>
</protein>
<dbReference type="InterPro" id="IPR000943">
    <property type="entry name" value="RNA_pol_sigma70"/>
</dbReference>
<dbReference type="InterPro" id="IPR013325">
    <property type="entry name" value="RNA_pol_sigma_r2"/>
</dbReference>
<dbReference type="PROSITE" id="PS00715">
    <property type="entry name" value="SIGMA70_1"/>
    <property type="match status" value="1"/>
</dbReference>
<comment type="caution">
    <text evidence="6">The sequence shown here is derived from an EMBL/GenBank/DDBJ whole genome shotgun (WGS) entry which is preliminary data.</text>
</comment>
<evidence type="ECO:0000313" key="6">
    <source>
        <dbReference type="EMBL" id="GAA4985387.1"/>
    </source>
</evidence>
<sequence length="298" mass="33323">MTVTRDELLKPTALPEHAPTAARISDPEDAVTAVRELDPEELRGMAPADARELTRTLLKRLADLDEGTREYSYVRGTLVELNLALVRYALRRFGKRREPEEDLLQVGCVGLIKAIDRFDPDRGAEFVSFALPTILGEIRRHFRDSTWAVHVPRKMQELHLDIAKAQEKLFQRLDRSPTVAELADHLGLSQEEVVEGITATNARSTGSLDLPGTDGHEDTLPLAERLGDDDSRLEMAENLAVLKPLIAALPERDRLILSMRFTEDLTQSEIGARLGISQMHVSRLLSRTLKQLRASLTA</sequence>
<dbReference type="NCBIfam" id="TIGR02937">
    <property type="entry name" value="sigma70-ECF"/>
    <property type="match status" value="1"/>
</dbReference>
<dbReference type="Pfam" id="PF04545">
    <property type="entry name" value="Sigma70_r4"/>
    <property type="match status" value="1"/>
</dbReference>
<dbReference type="InterPro" id="IPR013324">
    <property type="entry name" value="RNA_pol_sigma_r3/r4-like"/>
</dbReference>
<dbReference type="SUPFAM" id="SSF88946">
    <property type="entry name" value="Sigma2 domain of RNA polymerase sigma factors"/>
    <property type="match status" value="1"/>
</dbReference>
<dbReference type="InterPro" id="IPR007627">
    <property type="entry name" value="RNA_pol_sigma70_r2"/>
</dbReference>
<dbReference type="RefSeq" id="WP_345679311.1">
    <property type="nucleotide sequence ID" value="NZ_BAABHS010000029.1"/>
</dbReference>
<organism evidence="6 7">
    <name type="scientific">Yinghuangia aomiensis</name>
    <dbReference type="NCBI Taxonomy" id="676205"/>
    <lineage>
        <taxon>Bacteria</taxon>
        <taxon>Bacillati</taxon>
        <taxon>Actinomycetota</taxon>
        <taxon>Actinomycetes</taxon>
        <taxon>Kitasatosporales</taxon>
        <taxon>Streptomycetaceae</taxon>
        <taxon>Yinghuangia</taxon>
    </lineage>
</organism>
<dbReference type="Pfam" id="PF04539">
    <property type="entry name" value="Sigma70_r3"/>
    <property type="match status" value="1"/>
</dbReference>
<feature type="domain" description="RNA polymerase sigma-70" evidence="5">
    <location>
        <begin position="102"/>
        <end position="115"/>
    </location>
</feature>
<name>A0ABP9I2Z9_9ACTN</name>
<dbReference type="PRINTS" id="PR00046">
    <property type="entry name" value="SIGMA70FCT"/>
</dbReference>
<proteinExistence type="predicted"/>
<dbReference type="Gene3D" id="1.20.140.160">
    <property type="match status" value="1"/>
</dbReference>
<accession>A0ABP9I2Z9</accession>
<dbReference type="CDD" id="cd06171">
    <property type="entry name" value="Sigma70_r4"/>
    <property type="match status" value="1"/>
</dbReference>
<dbReference type="Gene3D" id="1.20.120.1810">
    <property type="match status" value="1"/>
</dbReference>
<dbReference type="InterPro" id="IPR014284">
    <property type="entry name" value="RNA_pol_sigma-70_dom"/>
</dbReference>
<evidence type="ECO:0000256" key="2">
    <source>
        <dbReference type="ARBA" id="ARBA00023082"/>
    </source>
</evidence>
<dbReference type="InterPro" id="IPR007630">
    <property type="entry name" value="RNA_pol_sigma70_r4"/>
</dbReference>
<keyword evidence="7" id="KW-1185">Reference proteome</keyword>
<evidence type="ECO:0000256" key="4">
    <source>
        <dbReference type="ARBA" id="ARBA00023163"/>
    </source>
</evidence>
<dbReference type="PANTHER" id="PTHR30385:SF4">
    <property type="entry name" value="RNA POLYMERASE SIGMA-E FACTOR"/>
    <property type="match status" value="1"/>
</dbReference>
<reference evidence="7" key="1">
    <citation type="journal article" date="2019" name="Int. J. Syst. Evol. Microbiol.">
        <title>The Global Catalogue of Microorganisms (GCM) 10K type strain sequencing project: providing services to taxonomists for standard genome sequencing and annotation.</title>
        <authorList>
            <consortium name="The Broad Institute Genomics Platform"/>
            <consortium name="The Broad Institute Genome Sequencing Center for Infectious Disease"/>
            <person name="Wu L."/>
            <person name="Ma J."/>
        </authorList>
    </citation>
    <scope>NUCLEOTIDE SEQUENCE [LARGE SCALE GENOMIC DNA]</scope>
    <source>
        <strain evidence="7">JCM 17986</strain>
    </source>
</reference>
<dbReference type="PANTHER" id="PTHR30385">
    <property type="entry name" value="SIGMA FACTOR F FLAGELLAR"/>
    <property type="match status" value="1"/>
</dbReference>
<dbReference type="Pfam" id="PF04542">
    <property type="entry name" value="Sigma70_r2"/>
    <property type="match status" value="1"/>
</dbReference>
<evidence type="ECO:0000256" key="1">
    <source>
        <dbReference type="ARBA" id="ARBA00023015"/>
    </source>
</evidence>
<evidence type="ECO:0000259" key="5">
    <source>
        <dbReference type="PROSITE" id="PS00715"/>
    </source>
</evidence>
<dbReference type="EMBL" id="BAABHS010000029">
    <property type="protein sequence ID" value="GAA4985387.1"/>
    <property type="molecule type" value="Genomic_DNA"/>
</dbReference>
<evidence type="ECO:0000256" key="3">
    <source>
        <dbReference type="ARBA" id="ARBA00023125"/>
    </source>
</evidence>
<keyword evidence="2" id="KW-0731">Sigma factor</keyword>